<reference evidence="1" key="1">
    <citation type="submission" date="2022-06" db="EMBL/GenBank/DDBJ databases">
        <authorList>
            <person name="Legras J.-L."/>
            <person name="Devillers H."/>
            <person name="Grondin C."/>
        </authorList>
    </citation>
    <scope>NUCLEOTIDE SEQUENCE</scope>
    <source>
        <strain evidence="1">CLIB 1444</strain>
    </source>
</reference>
<accession>A0ACA9Y9H8</accession>
<proteinExistence type="predicted"/>
<comment type="caution">
    <text evidence="1">The sequence shown here is derived from an EMBL/GenBank/DDBJ whole genome shotgun (WGS) entry which is preliminary data.</text>
</comment>
<name>A0ACA9Y9H8_9ASCO</name>
<keyword evidence="2" id="KW-1185">Reference proteome</keyword>
<dbReference type="EMBL" id="CALSDN010000006">
    <property type="protein sequence ID" value="CAH6721563.1"/>
    <property type="molecule type" value="Genomic_DNA"/>
</dbReference>
<evidence type="ECO:0000313" key="2">
    <source>
        <dbReference type="Proteomes" id="UP001152531"/>
    </source>
</evidence>
<gene>
    <name evidence="1" type="ORF">CLIB1444_06S05028</name>
</gene>
<protein>
    <submittedName>
        <fullName evidence="1">Uncharacterized protein</fullName>
    </submittedName>
</protein>
<evidence type="ECO:0000313" key="1">
    <source>
        <dbReference type="EMBL" id="CAH6721563.1"/>
    </source>
</evidence>
<sequence>MSYDTAIFHWCETTSILSQLNMDNRRIYKKRNDKKNLISRVKTLVGSLWQKSQSPEPIKEPEPTINTPKTNKILESTTPITINEQVEKTPNVLLSEFFQQKGDKPLSTIEYEGVLSLLSQSNRKDYVMPGTFSNSPIRSPSKSHDINHSINESFVTNTSPQTLRNESSRIFATPEYKSVYNLTSSTKKKVPSVKRVYQFSGLPSPYRTRIKPPVMTPKRLKPNMSMEKSDKPMNKAATTLLSVLDDSKKSSSYLQQFSNPYISKKNFSADVINSTLMFDKSVDIPESSNNSSVTTPADNGSVNPEPPTSSLASVVNAENNKEGKEASKFNFTFPKATEVEDTDKPETKKVETEKVETEKVETEKVEPKIEPFKDHQPVQPPQPPAESKPSIPQSSIPQPTQSSIPSNSQPKPAFNFNFNPQPETTKSPQSDNETSTPEPEPLFKFPSLKPQAVTLDSSKVENYKKLFSFV</sequence>
<organism evidence="1 2">
    <name type="scientific">[Candida] jaroonii</name>
    <dbReference type="NCBI Taxonomy" id="467808"/>
    <lineage>
        <taxon>Eukaryota</taxon>
        <taxon>Fungi</taxon>
        <taxon>Dikarya</taxon>
        <taxon>Ascomycota</taxon>
        <taxon>Saccharomycotina</taxon>
        <taxon>Pichiomycetes</taxon>
        <taxon>Debaryomycetaceae</taxon>
        <taxon>Yamadazyma</taxon>
    </lineage>
</organism>
<dbReference type="Proteomes" id="UP001152531">
    <property type="component" value="Unassembled WGS sequence"/>
</dbReference>